<evidence type="ECO:0000256" key="7">
    <source>
        <dbReference type="ARBA" id="ARBA00023136"/>
    </source>
</evidence>
<evidence type="ECO:0000256" key="5">
    <source>
        <dbReference type="ARBA" id="ARBA00022840"/>
    </source>
</evidence>
<evidence type="ECO:0000256" key="1">
    <source>
        <dbReference type="ARBA" id="ARBA00004141"/>
    </source>
</evidence>
<feature type="transmembrane region" description="Helical" evidence="8">
    <location>
        <begin position="609"/>
        <end position="629"/>
    </location>
</feature>
<dbReference type="InterPro" id="IPR050352">
    <property type="entry name" value="ABCG_transporters"/>
</dbReference>
<keyword evidence="6 8" id="KW-1133">Transmembrane helix</keyword>
<keyword evidence="3 8" id="KW-0812">Transmembrane</keyword>
<evidence type="ECO:0000313" key="10">
    <source>
        <dbReference type="EMBL" id="CAK9271451.1"/>
    </source>
</evidence>
<dbReference type="SUPFAM" id="SSF52540">
    <property type="entry name" value="P-loop containing nucleoside triphosphate hydrolases"/>
    <property type="match status" value="1"/>
</dbReference>
<feature type="transmembrane region" description="Helical" evidence="8">
    <location>
        <begin position="578"/>
        <end position="602"/>
    </location>
</feature>
<keyword evidence="5" id="KW-0067">ATP-binding</keyword>
<dbReference type="InterPro" id="IPR003593">
    <property type="entry name" value="AAA+_ATPase"/>
</dbReference>
<feature type="transmembrane region" description="Helical" evidence="8">
    <location>
        <begin position="502"/>
        <end position="521"/>
    </location>
</feature>
<evidence type="ECO:0000313" key="11">
    <source>
        <dbReference type="Proteomes" id="UP001497444"/>
    </source>
</evidence>
<evidence type="ECO:0000256" key="4">
    <source>
        <dbReference type="ARBA" id="ARBA00022741"/>
    </source>
</evidence>
<evidence type="ECO:0000256" key="8">
    <source>
        <dbReference type="SAM" id="Phobius"/>
    </source>
</evidence>
<protein>
    <recommendedName>
        <fullName evidence="9">ABC transporter domain-containing protein</fullName>
    </recommendedName>
</protein>
<dbReference type="PANTHER" id="PTHR48041">
    <property type="entry name" value="ABC TRANSPORTER G FAMILY MEMBER 28"/>
    <property type="match status" value="1"/>
</dbReference>
<dbReference type="InterPro" id="IPR003439">
    <property type="entry name" value="ABC_transporter-like_ATP-bd"/>
</dbReference>
<feature type="transmembrane region" description="Helical" evidence="8">
    <location>
        <begin position="542"/>
        <end position="566"/>
    </location>
</feature>
<keyword evidence="11" id="KW-1185">Reference proteome</keyword>
<feature type="domain" description="ABC transporter" evidence="9">
    <location>
        <begin position="84"/>
        <end position="343"/>
    </location>
</feature>
<keyword evidence="7 8" id="KW-0472">Membrane</keyword>
<feature type="transmembrane region" description="Helical" evidence="8">
    <location>
        <begin position="709"/>
        <end position="727"/>
    </location>
</feature>
<dbReference type="InterPro" id="IPR017871">
    <property type="entry name" value="ABC_transporter-like_CS"/>
</dbReference>
<proteinExistence type="predicted"/>
<dbReference type="PROSITE" id="PS50893">
    <property type="entry name" value="ABC_TRANSPORTER_2"/>
    <property type="match status" value="1"/>
</dbReference>
<comment type="subcellular location">
    <subcellularLocation>
        <location evidence="1">Membrane</location>
        <topology evidence="1">Multi-pass membrane protein</topology>
    </subcellularLocation>
</comment>
<accession>A0ABP0X0B7</accession>
<dbReference type="PANTHER" id="PTHR48041:SF100">
    <property type="entry name" value="ABC TRANSPORTER-LIKE"/>
    <property type="match status" value="1"/>
</dbReference>
<dbReference type="InterPro" id="IPR027417">
    <property type="entry name" value="P-loop_NTPase"/>
</dbReference>
<organism evidence="10 11">
    <name type="scientific">Sphagnum jensenii</name>
    <dbReference type="NCBI Taxonomy" id="128206"/>
    <lineage>
        <taxon>Eukaryota</taxon>
        <taxon>Viridiplantae</taxon>
        <taxon>Streptophyta</taxon>
        <taxon>Embryophyta</taxon>
        <taxon>Bryophyta</taxon>
        <taxon>Sphagnophytina</taxon>
        <taxon>Sphagnopsida</taxon>
        <taxon>Sphagnales</taxon>
        <taxon>Sphagnaceae</taxon>
        <taxon>Sphagnum</taxon>
    </lineage>
</organism>
<dbReference type="SMART" id="SM00382">
    <property type="entry name" value="AAA"/>
    <property type="match status" value="1"/>
</dbReference>
<dbReference type="Gene3D" id="3.40.50.300">
    <property type="entry name" value="P-loop containing nucleotide triphosphate hydrolases"/>
    <property type="match status" value="1"/>
</dbReference>
<gene>
    <name evidence="10" type="ORF">CSSPJE1EN1_LOCUS16929</name>
</gene>
<sequence length="736" mass="80940">MPIFVAGVDMGTIAAASVVEEGAAAAASISVLGTAAFDLSSPSEVLLPGAAVSRALQGYEIELRELSYRVVKPVEDGTKLKSLLRSCNFFEAGLTSGRNCTSSKEKAAATAARVSTRYIHLLKNVSFVARPGEVLAIAGPSGAGKSTLLDVVAGRIRPSSPPTSLLVNQLAMEVPQFRRISGYVMQDDALFPMLTVEETLLYSARLRLPASVSMTEKLERVRATMEDLGLSHVARSRVGDQLSGGERRRVSIGIDVIHDPAVLLLDEPTSSLDSTSALHVVTMLRKMAVTHMRTVILSIHQPGFRILEHLHSIVLLAHGEVVHHGSLEHLHSILMASGHDIPEQINVLEYAIDLIDTSSDHSHDHSTSCDDSKFSHVDRSNASIPWLQKGLTGDEQEMIGQSPTPSTASCLIMSCKPGSTRCSRGGEEETSHLAPLTRCAFANSSLQEIAVLTHRFSKNVYRTRQLFRSRTLYALIAGVCLGNVFSRMGYGMRGFTERYGFLAFSVTLMLTSTVELLPSLLEECKILAREASRGAYRMSSWVVSNTLVFLPFLFLNAALFSLPVYWMVGLAPQASAFFFFLLVFWLLLVVAHAYVSFFGVLVRSNSYQLAYSLTMAGFGASWLFSGFFISKRNMPNYWLFMHYLSLYKYPLESLLINEFSHVSDKCFSTGTSIFPDGPCSLTGSEVLMQQGLIAETPGAHRSNVKWVDVGTMVGFALLYRILSFFVLRFKMQRRHR</sequence>
<dbReference type="Proteomes" id="UP001497444">
    <property type="component" value="Chromosome 4"/>
</dbReference>
<dbReference type="Pfam" id="PF00005">
    <property type="entry name" value="ABC_tran"/>
    <property type="match status" value="1"/>
</dbReference>
<evidence type="ECO:0000259" key="9">
    <source>
        <dbReference type="PROSITE" id="PS50893"/>
    </source>
</evidence>
<name>A0ABP0X0B7_9BRYO</name>
<keyword evidence="4" id="KW-0547">Nucleotide-binding</keyword>
<reference evidence="10" key="1">
    <citation type="submission" date="2024-02" db="EMBL/GenBank/DDBJ databases">
        <authorList>
            <consortium name="ELIXIR-Norway"/>
            <consortium name="Elixir Norway"/>
        </authorList>
    </citation>
    <scope>NUCLEOTIDE SEQUENCE</scope>
</reference>
<dbReference type="Pfam" id="PF01061">
    <property type="entry name" value="ABC2_membrane"/>
    <property type="match status" value="1"/>
</dbReference>
<dbReference type="InterPro" id="IPR013525">
    <property type="entry name" value="ABC2_TM"/>
</dbReference>
<evidence type="ECO:0000256" key="3">
    <source>
        <dbReference type="ARBA" id="ARBA00022692"/>
    </source>
</evidence>
<dbReference type="EMBL" id="OZ020099">
    <property type="protein sequence ID" value="CAK9271451.1"/>
    <property type="molecule type" value="Genomic_DNA"/>
</dbReference>
<evidence type="ECO:0000256" key="6">
    <source>
        <dbReference type="ARBA" id="ARBA00022989"/>
    </source>
</evidence>
<keyword evidence="2" id="KW-0813">Transport</keyword>
<dbReference type="PROSITE" id="PS00211">
    <property type="entry name" value="ABC_TRANSPORTER_1"/>
    <property type="match status" value="1"/>
</dbReference>
<evidence type="ECO:0000256" key="2">
    <source>
        <dbReference type="ARBA" id="ARBA00022448"/>
    </source>
</evidence>